<feature type="compositionally biased region" description="Basic and acidic residues" evidence="2">
    <location>
        <begin position="549"/>
        <end position="572"/>
    </location>
</feature>
<dbReference type="GO" id="GO:0000978">
    <property type="term" value="F:RNA polymerase II cis-regulatory region sequence-specific DNA binding"/>
    <property type="evidence" value="ECO:0007669"/>
    <property type="project" value="TreeGrafter"/>
</dbReference>
<feature type="domain" description="C2H2-type" evidence="3">
    <location>
        <begin position="494"/>
        <end position="521"/>
    </location>
</feature>
<dbReference type="PANTHER" id="PTHR46451:SF1">
    <property type="entry name" value="RAS-RESPONSIVE ELEMENT-BINDING PROTEIN 1"/>
    <property type="match status" value="1"/>
</dbReference>
<dbReference type="GO" id="GO:0005634">
    <property type="term" value="C:nucleus"/>
    <property type="evidence" value="ECO:0007669"/>
    <property type="project" value="TreeGrafter"/>
</dbReference>
<feature type="compositionally biased region" description="Low complexity" evidence="2">
    <location>
        <begin position="456"/>
        <end position="473"/>
    </location>
</feature>
<name>A0A0A9Y1M7_LYGHE</name>
<evidence type="ECO:0000256" key="1">
    <source>
        <dbReference type="PROSITE-ProRule" id="PRU00042"/>
    </source>
</evidence>
<feature type="domain" description="C2H2-type" evidence="3">
    <location>
        <begin position="592"/>
        <end position="620"/>
    </location>
</feature>
<feature type="compositionally biased region" description="Basic and acidic residues" evidence="2">
    <location>
        <begin position="129"/>
        <end position="138"/>
    </location>
</feature>
<dbReference type="SUPFAM" id="SSF57667">
    <property type="entry name" value="beta-beta-alpha zinc fingers"/>
    <property type="match status" value="5"/>
</dbReference>
<evidence type="ECO:0000313" key="4">
    <source>
        <dbReference type="EMBL" id="JAG26064.1"/>
    </source>
</evidence>
<feature type="region of interest" description="Disordered" evidence="2">
    <location>
        <begin position="81"/>
        <end position="141"/>
    </location>
</feature>
<feature type="domain" description="C2H2-type" evidence="3">
    <location>
        <begin position="678"/>
        <end position="705"/>
    </location>
</feature>
<dbReference type="InterPro" id="IPR036236">
    <property type="entry name" value="Znf_C2H2_sf"/>
</dbReference>
<dbReference type="FunFam" id="3.30.160.60:FF:002095">
    <property type="entry name" value="ras-responsive element-binding protein 1"/>
    <property type="match status" value="1"/>
</dbReference>
<dbReference type="EMBL" id="GBHO01017540">
    <property type="protein sequence ID" value="JAG26064.1"/>
    <property type="molecule type" value="Transcribed_RNA"/>
</dbReference>
<dbReference type="GO" id="GO:0001228">
    <property type="term" value="F:DNA-binding transcription activator activity, RNA polymerase II-specific"/>
    <property type="evidence" value="ECO:0007669"/>
    <property type="project" value="TreeGrafter"/>
</dbReference>
<keyword evidence="1" id="KW-0863">Zinc-finger</keyword>
<feature type="domain" description="C2H2-type" evidence="3">
    <location>
        <begin position="213"/>
        <end position="240"/>
    </location>
</feature>
<dbReference type="SMART" id="SM00355">
    <property type="entry name" value="ZnF_C2H2"/>
    <property type="match status" value="9"/>
</dbReference>
<dbReference type="InterPro" id="IPR013087">
    <property type="entry name" value="Znf_C2H2_type"/>
</dbReference>
<feature type="domain" description="C2H2-type" evidence="3">
    <location>
        <begin position="650"/>
        <end position="677"/>
    </location>
</feature>
<dbReference type="GO" id="GO:0008270">
    <property type="term" value="F:zinc ion binding"/>
    <property type="evidence" value="ECO:0007669"/>
    <property type="project" value="UniProtKB-KW"/>
</dbReference>
<feature type="domain" description="C2H2-type" evidence="3">
    <location>
        <begin position="522"/>
        <end position="550"/>
    </location>
</feature>
<sequence length="758" mass="86218">SSQPFRFLLICFPPHNLFFSVFFSSRRKTIVPKTIRLRSSKTIFPVVTIAPPPPPVDLRLPLSSRSFGIKTASLEPINLKISSPIDGSMDDPDYPSSPSDEPQDLSTSAMKIDESYTSDDELDSEDSGSDPKRQRFEDNNNIEGYDLSSKREFLASLELERSPEYEEEQDCFIEEFRKMKAKGEFTCRLCSAVFPNLRALKSHNRVHLIGPVYNCNLCPYSSSDRSILVQHMRSHNGDRPFECSVCKFAFTTKANCERHLRNRHTKEAATQMDLPIDLSLKKKDPEVLYPYLTFPYFIPPPLIYQNLQKDLFRGLQLTGGRLVERKEEVKMVIKNGVLVPKQKQRRYRTERPFGCDHCQARFTLRSNMERHIKQQHPEFWSQRQRSGSRKQREIKVEPKEIPQGVKAAIVEQIKIKEERRDGDLASVSKLLDNASAQTFRQYFDREEEDEEGLVASNSEHSSEESSAPISRTSPGESQMDGKKKSAYSLAPNRVSCPYCSREFPWTSSLRRHILTHTGQKPYKCDSCPLLFTTKSNCDRHSVRKHGGVKRSDRGGSLAPKEEPEEKRRKEPSESLPASGGSGSGSGAPEMPFKCHLCDNAFPERQETLEHLKKSHEPEYNSLVAKGALDSCSETEETEMETTKDQSNRKVMCAFCLRRFWSAEDLRRHMRTHTGERPFSCELCSRRFTLKHSMLRHKKKHAAGGAMPPRTPPQTPKTDLISNLLGIKDSSLIETMLTSTATDAAKILGIEKQAPATAE</sequence>
<keyword evidence="1" id="KW-0479">Metal-binding</keyword>
<proteinExistence type="predicted"/>
<feature type="domain" description="C2H2-type" evidence="3">
    <location>
        <begin position="353"/>
        <end position="376"/>
    </location>
</feature>
<dbReference type="FunFam" id="3.30.160.60:FF:002512">
    <property type="entry name" value="Pebbled, isoform A"/>
    <property type="match status" value="1"/>
</dbReference>
<keyword evidence="1" id="KW-0862">Zinc</keyword>
<feature type="region of interest" description="Disordered" evidence="2">
    <location>
        <begin position="446"/>
        <end position="486"/>
    </location>
</feature>
<dbReference type="PANTHER" id="PTHR46451">
    <property type="entry name" value="RAS-RESPONSIVE ELEMENT-BINDING PROTEIN 1"/>
    <property type="match status" value="1"/>
</dbReference>
<dbReference type="Gene3D" id="3.30.160.60">
    <property type="entry name" value="Classic Zinc Finger"/>
    <property type="match status" value="7"/>
</dbReference>
<dbReference type="FunFam" id="3.30.160.60:FF:000813">
    <property type="entry name" value="ras-responsive element-binding protein 1 isoform X1"/>
    <property type="match status" value="1"/>
</dbReference>
<feature type="region of interest" description="Disordered" evidence="2">
    <location>
        <begin position="539"/>
        <end position="586"/>
    </location>
</feature>
<organism evidence="4">
    <name type="scientific">Lygus hesperus</name>
    <name type="common">Western plant bug</name>
    <dbReference type="NCBI Taxonomy" id="30085"/>
    <lineage>
        <taxon>Eukaryota</taxon>
        <taxon>Metazoa</taxon>
        <taxon>Ecdysozoa</taxon>
        <taxon>Arthropoda</taxon>
        <taxon>Hexapoda</taxon>
        <taxon>Insecta</taxon>
        <taxon>Pterygota</taxon>
        <taxon>Neoptera</taxon>
        <taxon>Paraneoptera</taxon>
        <taxon>Hemiptera</taxon>
        <taxon>Heteroptera</taxon>
        <taxon>Panheteroptera</taxon>
        <taxon>Cimicomorpha</taxon>
        <taxon>Miridae</taxon>
        <taxon>Mirini</taxon>
        <taxon>Lygus</taxon>
    </lineage>
</organism>
<protein>
    <submittedName>
        <fullName evidence="4">Zinc finger protein Xfin</fullName>
    </submittedName>
</protein>
<accession>A0A0A9Y1M7</accession>
<dbReference type="FunFam" id="3.30.160.60:FF:001782">
    <property type="entry name" value="Ras-responsive element-binding protein 1a"/>
    <property type="match status" value="1"/>
</dbReference>
<feature type="region of interest" description="Disordered" evidence="2">
    <location>
        <begin position="375"/>
        <end position="399"/>
    </location>
</feature>
<dbReference type="PROSITE" id="PS50157">
    <property type="entry name" value="ZINC_FINGER_C2H2_2"/>
    <property type="match status" value="9"/>
</dbReference>
<evidence type="ECO:0000259" key="3">
    <source>
        <dbReference type="PROSITE" id="PS50157"/>
    </source>
</evidence>
<feature type="domain" description="C2H2-type" evidence="3">
    <location>
        <begin position="185"/>
        <end position="207"/>
    </location>
</feature>
<dbReference type="PROSITE" id="PS00028">
    <property type="entry name" value="ZINC_FINGER_C2H2_1"/>
    <property type="match status" value="8"/>
</dbReference>
<feature type="compositionally biased region" description="Basic and acidic residues" evidence="2">
    <location>
        <begin position="390"/>
        <end position="399"/>
    </location>
</feature>
<dbReference type="InterPro" id="IPR052795">
    <property type="entry name" value="RREB1"/>
</dbReference>
<dbReference type="AlphaFoldDB" id="A0A0A9Y1M7"/>
<gene>
    <name evidence="4" type="primary">XFIN_0</name>
    <name evidence="4" type="ORF">CM83_82153</name>
</gene>
<feature type="compositionally biased region" description="Acidic residues" evidence="2">
    <location>
        <begin position="116"/>
        <end position="128"/>
    </location>
</feature>
<feature type="non-terminal residue" evidence="4">
    <location>
        <position position="1"/>
    </location>
</feature>
<evidence type="ECO:0000256" key="2">
    <source>
        <dbReference type="SAM" id="MobiDB-lite"/>
    </source>
</evidence>
<feature type="domain" description="C2H2-type" evidence="3">
    <location>
        <begin position="241"/>
        <end position="269"/>
    </location>
</feature>
<reference evidence="4" key="2">
    <citation type="submission" date="2014-07" db="EMBL/GenBank/DDBJ databases">
        <authorList>
            <person name="Hull J."/>
        </authorList>
    </citation>
    <scope>NUCLEOTIDE SEQUENCE</scope>
</reference>
<reference evidence="4" key="1">
    <citation type="journal article" date="2014" name="PLoS ONE">
        <title>Transcriptome-Based Identification of ABC Transporters in the Western Tarnished Plant Bug Lygus hesperus.</title>
        <authorList>
            <person name="Hull J.J."/>
            <person name="Chaney K."/>
            <person name="Geib S.M."/>
            <person name="Fabrick J.A."/>
            <person name="Brent C.S."/>
            <person name="Walsh D."/>
            <person name="Lavine L.C."/>
        </authorList>
    </citation>
    <scope>NUCLEOTIDE SEQUENCE</scope>
</reference>